<keyword evidence="2" id="KW-1185">Reference proteome</keyword>
<dbReference type="OrthoDB" id="16238at2759"/>
<dbReference type="AlphaFoldDB" id="A0A8J4V1F8"/>
<accession>A0A8J4V1F8</accession>
<sequence length="246" mass="27134">MSKPRDSVTDSACHVLKGAIVKILNTPLTVSVECNNKCKGRINVEYDSADKPSDDVIKSIQDEANRIIKENLEFKVFSCDRKEAEEKYKSQLVNNTFIYDKFPVPESVTTLTLVELQDWNINCCPAAHLKTTGEIGSIKIVGINHRPAKKELEFRFDIGPALTEQTTPAAAKGKKAAAPAAAPVIETNSLTLKDTNVQYLTQKIVDLVLSTKGTKEMIQESTIPQIEQLLTTLKNTSYANGFTCSK</sequence>
<evidence type="ECO:0008006" key="3">
    <source>
        <dbReference type="Google" id="ProtNLM"/>
    </source>
</evidence>
<dbReference type="GO" id="GO:0000166">
    <property type="term" value="F:nucleotide binding"/>
    <property type="evidence" value="ECO:0007669"/>
    <property type="project" value="InterPro"/>
</dbReference>
<evidence type="ECO:0000313" key="1">
    <source>
        <dbReference type="EMBL" id="KAF2070442.1"/>
    </source>
</evidence>
<evidence type="ECO:0000313" key="2">
    <source>
        <dbReference type="Proteomes" id="UP000695562"/>
    </source>
</evidence>
<proteinExistence type="predicted"/>
<dbReference type="SUPFAM" id="SSF55186">
    <property type="entry name" value="ThrRS/AlaRS common domain"/>
    <property type="match status" value="1"/>
</dbReference>
<dbReference type="Proteomes" id="UP000695562">
    <property type="component" value="Unassembled WGS sequence"/>
</dbReference>
<dbReference type="Gene3D" id="3.30.980.10">
    <property type="entry name" value="Threonyl-trna Synthetase, Chain A, domain 2"/>
    <property type="match status" value="2"/>
</dbReference>
<organism evidence="1 2">
    <name type="scientific">Polysphondylium violaceum</name>
    <dbReference type="NCBI Taxonomy" id="133409"/>
    <lineage>
        <taxon>Eukaryota</taxon>
        <taxon>Amoebozoa</taxon>
        <taxon>Evosea</taxon>
        <taxon>Eumycetozoa</taxon>
        <taxon>Dictyostelia</taxon>
        <taxon>Dictyosteliales</taxon>
        <taxon>Dictyosteliaceae</taxon>
        <taxon>Polysphondylium</taxon>
    </lineage>
</organism>
<comment type="caution">
    <text evidence="1">The sequence shown here is derived from an EMBL/GenBank/DDBJ whole genome shotgun (WGS) entry which is preliminary data.</text>
</comment>
<dbReference type="InterPro" id="IPR018163">
    <property type="entry name" value="Thr/Ala-tRNA-synth_IIc_edit"/>
</dbReference>
<dbReference type="EMBL" id="AJWJ01000491">
    <property type="protein sequence ID" value="KAF2070442.1"/>
    <property type="molecule type" value="Genomic_DNA"/>
</dbReference>
<protein>
    <recommendedName>
        <fullName evidence="3">Threonyl/alanyl tRNA synthetase SAD domain-containing protein</fullName>
    </recommendedName>
</protein>
<gene>
    <name evidence="1" type="ORF">CYY_008237</name>
</gene>
<name>A0A8J4V1F8_9MYCE</name>
<reference evidence="1" key="1">
    <citation type="submission" date="2020-01" db="EMBL/GenBank/DDBJ databases">
        <title>Development of genomics and gene disruption for Polysphondylium violaceum indicates a role for the polyketide synthase stlB in stalk morphogenesis.</title>
        <authorList>
            <person name="Narita B."/>
            <person name="Kawabe Y."/>
            <person name="Kin K."/>
            <person name="Saito T."/>
            <person name="Gibbs R."/>
            <person name="Kuspa A."/>
            <person name="Muzny D."/>
            <person name="Queller D."/>
            <person name="Richards S."/>
            <person name="Strassman J."/>
            <person name="Sucgang R."/>
            <person name="Worley K."/>
            <person name="Schaap P."/>
        </authorList>
    </citation>
    <scope>NUCLEOTIDE SEQUENCE</scope>
    <source>
        <strain evidence="1">QSvi11</strain>
    </source>
</reference>